<dbReference type="InterPro" id="IPR036388">
    <property type="entry name" value="WH-like_DNA-bd_sf"/>
</dbReference>
<dbReference type="PROSITE" id="PS50931">
    <property type="entry name" value="HTH_LYSR"/>
    <property type="match status" value="1"/>
</dbReference>
<dbReference type="InterPro" id="IPR000847">
    <property type="entry name" value="LysR_HTH_N"/>
</dbReference>
<evidence type="ECO:0000256" key="1">
    <source>
        <dbReference type="ARBA" id="ARBA00009437"/>
    </source>
</evidence>
<dbReference type="Pfam" id="PF00126">
    <property type="entry name" value="HTH_1"/>
    <property type="match status" value="1"/>
</dbReference>
<proteinExistence type="inferred from homology"/>
<evidence type="ECO:0000259" key="6">
    <source>
        <dbReference type="PROSITE" id="PS50931"/>
    </source>
</evidence>
<dbReference type="InterPro" id="IPR036390">
    <property type="entry name" value="WH_DNA-bd_sf"/>
</dbReference>
<dbReference type="PANTHER" id="PTHR30346">
    <property type="entry name" value="TRANSCRIPTIONAL DUAL REGULATOR HCAR-RELATED"/>
    <property type="match status" value="1"/>
</dbReference>
<name>A0ABY8QQQ6_9MICO</name>
<sequence>MDLLRHLRCFVAVADEGNISRAAEILHMAQPPLSRRIMALEKELGQTLIDRSRRKIKLTPAGELLLPAAQDVLAQADGVYELMAEEPRAMSVRLGVPSGSDLAGLAALIRSLKAEGVLLTVKEFSGSDLQSAWHRGDVDAALDTSERPDGDAQWWAPLGFAAASHGILNGEAMHIDELRLSNIRGSVAASAADPVAADAAATPAPPESRHLLLLPDDAHGPMRAAIVNRLSSAGLSLDQLVIAEHASSAVSEVLAGEGFLLCDAGFAQRTGLEFRPSADTELRRPVILRGRDALLAAARAHDDSEAFLIQLYATVGARRDADRPADTPRVLAPHPTNGLFSR</sequence>
<dbReference type="SUPFAM" id="SSF46785">
    <property type="entry name" value="Winged helix' DNA-binding domain"/>
    <property type="match status" value="1"/>
</dbReference>
<dbReference type="Gene3D" id="1.10.10.10">
    <property type="entry name" value="Winged helix-like DNA-binding domain superfamily/Winged helix DNA-binding domain"/>
    <property type="match status" value="1"/>
</dbReference>
<gene>
    <name evidence="7" type="ORF">LWF01_14710</name>
</gene>
<accession>A0ABY8QQQ6</accession>
<evidence type="ECO:0000256" key="4">
    <source>
        <dbReference type="ARBA" id="ARBA00023163"/>
    </source>
</evidence>
<evidence type="ECO:0000256" key="5">
    <source>
        <dbReference type="SAM" id="MobiDB-lite"/>
    </source>
</evidence>
<evidence type="ECO:0000313" key="8">
    <source>
        <dbReference type="Proteomes" id="UP001209083"/>
    </source>
</evidence>
<keyword evidence="8" id="KW-1185">Reference proteome</keyword>
<feature type="region of interest" description="Disordered" evidence="5">
    <location>
        <begin position="320"/>
        <end position="342"/>
    </location>
</feature>
<evidence type="ECO:0000256" key="3">
    <source>
        <dbReference type="ARBA" id="ARBA00023125"/>
    </source>
</evidence>
<reference evidence="7 8" key="1">
    <citation type="submission" date="2023-05" db="EMBL/GenBank/DDBJ databases">
        <title>Lithophilousrod everest ZFBP1038 complete genpme.</title>
        <authorList>
            <person name="Tian M."/>
        </authorList>
    </citation>
    <scope>NUCLEOTIDE SEQUENCE [LARGE SCALE GENOMIC DNA]</scope>
    <source>
        <strain evidence="7 8">ZFBP1038</strain>
    </source>
</reference>
<dbReference type="PANTHER" id="PTHR30346:SF17">
    <property type="entry name" value="LYSR FAMILY TRANSCRIPTIONAL REGULATOR"/>
    <property type="match status" value="1"/>
</dbReference>
<dbReference type="EMBL" id="CP090958">
    <property type="protein sequence ID" value="WGW11327.1"/>
    <property type="molecule type" value="Genomic_DNA"/>
</dbReference>
<keyword evidence="3" id="KW-0238">DNA-binding</keyword>
<dbReference type="SUPFAM" id="SSF53850">
    <property type="entry name" value="Periplasmic binding protein-like II"/>
    <property type="match status" value="1"/>
</dbReference>
<dbReference type="Proteomes" id="UP001209083">
    <property type="component" value="Chromosome"/>
</dbReference>
<protein>
    <submittedName>
        <fullName evidence="7">LysR family transcriptional regulator</fullName>
    </submittedName>
</protein>
<keyword evidence="4" id="KW-0804">Transcription</keyword>
<feature type="domain" description="HTH lysR-type" evidence="6">
    <location>
        <begin position="1"/>
        <end position="59"/>
    </location>
</feature>
<dbReference type="PRINTS" id="PR00039">
    <property type="entry name" value="HTHLYSR"/>
</dbReference>
<comment type="similarity">
    <text evidence="1">Belongs to the LysR transcriptional regulatory family.</text>
</comment>
<dbReference type="RefSeq" id="WP_349638114.1">
    <property type="nucleotide sequence ID" value="NZ_CP090958.1"/>
</dbReference>
<evidence type="ECO:0000313" key="7">
    <source>
        <dbReference type="EMBL" id="WGW11327.1"/>
    </source>
</evidence>
<evidence type="ECO:0000256" key="2">
    <source>
        <dbReference type="ARBA" id="ARBA00023015"/>
    </source>
</evidence>
<keyword evidence="2" id="KW-0805">Transcription regulation</keyword>
<organism evidence="7 8">
    <name type="scientific">Saxibacter everestensis</name>
    <dbReference type="NCBI Taxonomy" id="2909229"/>
    <lineage>
        <taxon>Bacteria</taxon>
        <taxon>Bacillati</taxon>
        <taxon>Actinomycetota</taxon>
        <taxon>Actinomycetes</taxon>
        <taxon>Micrococcales</taxon>
        <taxon>Brevibacteriaceae</taxon>
        <taxon>Saxibacter</taxon>
    </lineage>
</organism>